<proteinExistence type="predicted"/>
<dbReference type="SUPFAM" id="SSF51445">
    <property type="entry name" value="(Trans)glycosidases"/>
    <property type="match status" value="1"/>
</dbReference>
<keyword evidence="5" id="KW-0732">Signal</keyword>
<evidence type="ECO:0000313" key="9">
    <source>
        <dbReference type="Proteomes" id="UP000078486"/>
    </source>
</evidence>
<dbReference type="SUPFAM" id="SSF50956">
    <property type="entry name" value="Thermostable phytase (3-phytase)"/>
    <property type="match status" value="1"/>
</dbReference>
<sequence length="1230" mass="129335">MKTHTPPAALRLFSSLALAAVCLSAPSPAAVFLDTAENLDNWQTEVPSYGAQVGNYFIAEGGEFKILNGYSTYNVFVISKNKFIATETFELSFDGFHGPNTTSSVNSTKYEIGLFEVGGGAAGQKLMFCLSPTGLGNDLDGGTVPGATLIYNGTTINLSGSSYPRPVAASTTYGKAAFKIKYEHLNGKVTITQTAGAYRPVNSKDGAAVPPGGIVIYNGTPGDGAKIDFKDGLAIRIVARTGGNAITGSPMTIDNIRLETDPGVVEPPSWPAAAQRGVNAGNWLTSFTMNDTLIPWGTRLMRLQLLGSSPAFTPELDGISGEWTFPAAGWTAIDNFLDAARSNNMKVVLDFHGGAHFFPDGNYSTWSQEPGAPGIANKNKLVSLWKTIATRYKNERGTIAGYEIFNEPNAGGNPDADKENGVAPLDGADAWNTIVTDVIVAIRTIDSYHAIVIEPVGYANQKYLKRLKYFDPEETPGIIYSVHIYSPHEYAEQGTVNIQPLWKYGFDGIIVNGTAVGSGYYYPGPIDFTTGYANPPTYETIVLDKNYLRERVAPILEFQNTHKEARIFIGEFGAVRHAPINLTGQDSTWTFLRDYLSLFHNENPTVSYPNWDWTIHAFQFSANDLYTGLQYDNNRDSTMRYADTNKIRLYKHYVDPTNDTVTPPAYDDTLPDAAIPATPPPPPYGLAATPLGSGMIDLTWLAASRTEKYKIKYSTTGTSGPFTDLVAIDQPAVETIVSGAYRVGYTDGTVTPLSPGAVYHYRISATNAYGESAPGTVVTATASTLVIPIIDTQPQPQSAEVGVPSTLSVGVRAGTGAQSWQWFKDGEPVASGTASDLVLAGSPADAGVYMVKVTGPDGFAESAPATVTILPSTSGPFGTPAALAAVDSGEIYIADSEKHILHALTAAGAVYTFAGASGTAGVTDDDRLQARFRNPSGLAVRSGTLYIADTGNSALRVSDTGASIKTFISGTAAVLSHPVGLAADTAGTVYIADRDHHQIRKITAGGEVSIVAGSGVSGTANGTGTLAQFNGPAGVALFEAGGANDFLYVADTGNHTVRVVELASGAVDTLAGKAEEPDFADGAGADARFNSPGGLIVDGDGDIYLADTGNSLIRKITPAGVVSIVAGAPGVSGFKDAGGTTSWFNQPRDITLSASGTLYIADTGNRAIRVIGADDKVATLAPVAVASPVPPIPSYTLPTKSQDGGGGAPTPLLPALVALLLLLARRFRLK</sequence>
<dbReference type="RefSeq" id="WP_068768999.1">
    <property type="nucleotide sequence ID" value="NZ_CP109796.1"/>
</dbReference>
<dbReference type="Pfam" id="PF00150">
    <property type="entry name" value="Cellulase"/>
    <property type="match status" value="1"/>
</dbReference>
<dbReference type="CDD" id="cd00063">
    <property type="entry name" value="FN3"/>
    <property type="match status" value="1"/>
</dbReference>
<dbReference type="OrthoDB" id="9800955at2"/>
<keyword evidence="9" id="KW-1185">Reference proteome</keyword>
<accession>A0A178IMV6</accession>
<dbReference type="Gene3D" id="3.20.20.80">
    <property type="entry name" value="Glycosidases"/>
    <property type="match status" value="1"/>
</dbReference>
<dbReference type="PROSITE" id="PS50835">
    <property type="entry name" value="IG_LIKE"/>
    <property type="match status" value="1"/>
</dbReference>
<dbReference type="SMART" id="SM00060">
    <property type="entry name" value="FN3"/>
    <property type="match status" value="1"/>
</dbReference>
<dbReference type="Proteomes" id="UP000078486">
    <property type="component" value="Unassembled WGS sequence"/>
</dbReference>
<dbReference type="InterPro" id="IPR017853">
    <property type="entry name" value="GH"/>
</dbReference>
<dbReference type="SUPFAM" id="SSF63825">
    <property type="entry name" value="YWTD domain"/>
    <property type="match status" value="1"/>
</dbReference>
<dbReference type="PROSITE" id="PS51125">
    <property type="entry name" value="NHL"/>
    <property type="match status" value="1"/>
</dbReference>
<dbReference type="Gene3D" id="2.60.40.10">
    <property type="entry name" value="Immunoglobulins"/>
    <property type="match status" value="2"/>
</dbReference>
<evidence type="ECO:0000256" key="2">
    <source>
        <dbReference type="ARBA" id="ARBA00022801"/>
    </source>
</evidence>
<dbReference type="InterPro" id="IPR013783">
    <property type="entry name" value="Ig-like_fold"/>
</dbReference>
<dbReference type="InterPro" id="IPR003961">
    <property type="entry name" value="FN3_dom"/>
</dbReference>
<evidence type="ECO:0000259" key="6">
    <source>
        <dbReference type="PROSITE" id="PS50835"/>
    </source>
</evidence>
<name>A0A178IMV6_9BACT</name>
<reference evidence="8 9" key="1">
    <citation type="submission" date="2016-01" db="EMBL/GenBank/DDBJ databases">
        <title>High potential of lignocellulose degradation of a new Verrucomicrobia species.</title>
        <authorList>
            <person name="Wang Y."/>
            <person name="Shi Y."/>
            <person name="Qiu Z."/>
            <person name="Liu S."/>
            <person name="Yang H."/>
        </authorList>
    </citation>
    <scope>NUCLEOTIDE SEQUENCE [LARGE SCALE GENOMIC DNA]</scope>
    <source>
        <strain evidence="8 9">TSB47</strain>
    </source>
</reference>
<evidence type="ECO:0000313" key="8">
    <source>
        <dbReference type="EMBL" id="OAM91232.1"/>
    </source>
</evidence>
<dbReference type="InterPro" id="IPR036116">
    <property type="entry name" value="FN3_sf"/>
</dbReference>
<gene>
    <name evidence="8" type="ORF">AW736_04240</name>
</gene>
<dbReference type="InterPro" id="IPR011042">
    <property type="entry name" value="6-blade_b-propeller_TolB-like"/>
</dbReference>
<dbReference type="InterPro" id="IPR007110">
    <property type="entry name" value="Ig-like_dom"/>
</dbReference>
<dbReference type="InterPro" id="IPR001258">
    <property type="entry name" value="NHL_repeat"/>
</dbReference>
<dbReference type="GO" id="GO:0004553">
    <property type="term" value="F:hydrolase activity, hydrolyzing O-glycosyl compounds"/>
    <property type="evidence" value="ECO:0007669"/>
    <property type="project" value="InterPro"/>
</dbReference>
<comment type="caution">
    <text evidence="8">The sequence shown here is derived from an EMBL/GenBank/DDBJ whole genome shotgun (WGS) entry which is preliminary data.</text>
</comment>
<dbReference type="SUPFAM" id="SSF49265">
    <property type="entry name" value="Fibronectin type III"/>
    <property type="match status" value="1"/>
</dbReference>
<protein>
    <recommendedName>
        <fullName evidence="10">Ig-like domain-containing protein</fullName>
    </recommendedName>
</protein>
<dbReference type="PANTHER" id="PTHR13833:SF71">
    <property type="entry name" value="NHL DOMAIN-CONTAINING PROTEIN"/>
    <property type="match status" value="1"/>
</dbReference>
<dbReference type="Gene3D" id="2.120.10.30">
    <property type="entry name" value="TolB, C-terminal domain"/>
    <property type="match status" value="3"/>
</dbReference>
<feature type="chain" id="PRO_5008089184" description="Ig-like domain-containing protein" evidence="5">
    <location>
        <begin position="20"/>
        <end position="1230"/>
    </location>
</feature>
<dbReference type="PROSITE" id="PS50853">
    <property type="entry name" value="FN3"/>
    <property type="match status" value="1"/>
</dbReference>
<evidence type="ECO:0000256" key="3">
    <source>
        <dbReference type="ARBA" id="ARBA00023295"/>
    </source>
</evidence>
<keyword evidence="1" id="KW-0677">Repeat</keyword>
<evidence type="ECO:0000259" key="7">
    <source>
        <dbReference type="PROSITE" id="PS50853"/>
    </source>
</evidence>
<dbReference type="PANTHER" id="PTHR13833">
    <property type="match status" value="1"/>
</dbReference>
<dbReference type="STRING" id="1184151.AW736_04240"/>
<evidence type="ECO:0000256" key="5">
    <source>
        <dbReference type="SAM" id="SignalP"/>
    </source>
</evidence>
<keyword evidence="2" id="KW-0378">Hydrolase</keyword>
<feature type="repeat" description="NHL" evidence="4">
    <location>
        <begin position="975"/>
        <end position="1005"/>
    </location>
</feature>
<keyword evidence="3" id="KW-0326">Glycosidase</keyword>
<evidence type="ECO:0008006" key="10">
    <source>
        <dbReference type="Google" id="ProtNLM"/>
    </source>
</evidence>
<dbReference type="InterPro" id="IPR001547">
    <property type="entry name" value="Glyco_hydro_5"/>
</dbReference>
<dbReference type="Pfam" id="PF01436">
    <property type="entry name" value="NHL"/>
    <property type="match status" value="2"/>
</dbReference>
<dbReference type="SUPFAM" id="SSF48726">
    <property type="entry name" value="Immunoglobulin"/>
    <property type="match status" value="1"/>
</dbReference>
<dbReference type="EMBL" id="LRRQ01000034">
    <property type="protein sequence ID" value="OAM91232.1"/>
    <property type="molecule type" value="Genomic_DNA"/>
</dbReference>
<evidence type="ECO:0000256" key="1">
    <source>
        <dbReference type="ARBA" id="ARBA00022737"/>
    </source>
</evidence>
<organism evidence="8 9">
    <name type="scientific">Termitidicoccus mucosus</name>
    <dbReference type="NCBI Taxonomy" id="1184151"/>
    <lineage>
        <taxon>Bacteria</taxon>
        <taxon>Pseudomonadati</taxon>
        <taxon>Verrucomicrobiota</taxon>
        <taxon>Opitutia</taxon>
        <taxon>Opitutales</taxon>
        <taxon>Opitutaceae</taxon>
        <taxon>Termitidicoccus</taxon>
    </lineage>
</organism>
<dbReference type="GO" id="GO:0000272">
    <property type="term" value="P:polysaccharide catabolic process"/>
    <property type="evidence" value="ECO:0007669"/>
    <property type="project" value="InterPro"/>
</dbReference>
<feature type="domain" description="Fibronectin type-III" evidence="7">
    <location>
        <begin position="682"/>
        <end position="787"/>
    </location>
</feature>
<dbReference type="AlphaFoldDB" id="A0A178IMV6"/>
<dbReference type="InterPro" id="IPR036179">
    <property type="entry name" value="Ig-like_dom_sf"/>
</dbReference>
<feature type="signal peptide" evidence="5">
    <location>
        <begin position="1"/>
        <end position="19"/>
    </location>
</feature>
<evidence type="ECO:0000256" key="4">
    <source>
        <dbReference type="PROSITE-ProRule" id="PRU00504"/>
    </source>
</evidence>
<feature type="domain" description="Ig-like" evidence="6">
    <location>
        <begin position="788"/>
        <end position="868"/>
    </location>
</feature>